<keyword evidence="3" id="KW-1185">Reference proteome</keyword>
<organism evidence="2 3">
    <name type="scientific">Mangrovihabitans endophyticus</name>
    <dbReference type="NCBI Taxonomy" id="1751298"/>
    <lineage>
        <taxon>Bacteria</taxon>
        <taxon>Bacillati</taxon>
        <taxon>Actinomycetota</taxon>
        <taxon>Actinomycetes</taxon>
        <taxon>Micromonosporales</taxon>
        <taxon>Micromonosporaceae</taxon>
        <taxon>Mangrovihabitans</taxon>
    </lineage>
</organism>
<protein>
    <submittedName>
        <fullName evidence="2">Uncharacterized protein</fullName>
    </submittedName>
</protein>
<reference evidence="2" key="1">
    <citation type="journal article" date="2014" name="Int. J. Syst. Evol. Microbiol.">
        <title>Complete genome sequence of Corynebacterium casei LMG S-19264T (=DSM 44701T), isolated from a smear-ripened cheese.</title>
        <authorList>
            <consortium name="US DOE Joint Genome Institute (JGI-PGF)"/>
            <person name="Walter F."/>
            <person name="Albersmeier A."/>
            <person name="Kalinowski J."/>
            <person name="Ruckert C."/>
        </authorList>
    </citation>
    <scope>NUCLEOTIDE SEQUENCE</scope>
    <source>
        <strain evidence="2">CGMCC 4.7299</strain>
    </source>
</reference>
<proteinExistence type="predicted"/>
<gene>
    <name evidence="2" type="ORF">GCM10012284_56550</name>
</gene>
<dbReference type="RefSeq" id="WP_189082371.1">
    <property type="nucleotide sequence ID" value="NZ_BMMX01000044.1"/>
</dbReference>
<feature type="region of interest" description="Disordered" evidence="1">
    <location>
        <begin position="28"/>
        <end position="92"/>
    </location>
</feature>
<accession>A0A8J3C6N7</accession>
<evidence type="ECO:0000313" key="3">
    <source>
        <dbReference type="Proteomes" id="UP000656042"/>
    </source>
</evidence>
<dbReference type="AlphaFoldDB" id="A0A8J3C6N7"/>
<sequence>MRVVLGPLLVLAFVAGCSEEPVAPIAGQRATPAASTPQGSGPAASQALGSAPPTPAPQATRPQRTVPPPATTRPQGTATSAATPATSSATQTTPACLGPVVYEIDGADSADRPRSLCLTVGGKLRIRNIGPDEVSTSQSDVAVCTWEAGIDDCQMVHAGTVAVTITKPSSHTIEVVAVD</sequence>
<name>A0A8J3C6N7_9ACTN</name>
<dbReference type="Proteomes" id="UP000656042">
    <property type="component" value="Unassembled WGS sequence"/>
</dbReference>
<comment type="caution">
    <text evidence="2">The sequence shown here is derived from an EMBL/GenBank/DDBJ whole genome shotgun (WGS) entry which is preliminary data.</text>
</comment>
<reference evidence="2" key="2">
    <citation type="submission" date="2020-09" db="EMBL/GenBank/DDBJ databases">
        <authorList>
            <person name="Sun Q."/>
            <person name="Zhou Y."/>
        </authorList>
    </citation>
    <scope>NUCLEOTIDE SEQUENCE</scope>
    <source>
        <strain evidence="2">CGMCC 4.7299</strain>
    </source>
</reference>
<evidence type="ECO:0000256" key="1">
    <source>
        <dbReference type="SAM" id="MobiDB-lite"/>
    </source>
</evidence>
<dbReference type="EMBL" id="BMMX01000044">
    <property type="protein sequence ID" value="GGL14461.1"/>
    <property type="molecule type" value="Genomic_DNA"/>
</dbReference>
<feature type="compositionally biased region" description="Low complexity" evidence="1">
    <location>
        <begin position="77"/>
        <end position="92"/>
    </location>
</feature>
<evidence type="ECO:0000313" key="2">
    <source>
        <dbReference type="EMBL" id="GGL14461.1"/>
    </source>
</evidence>
<dbReference type="PROSITE" id="PS51257">
    <property type="entry name" value="PROKAR_LIPOPROTEIN"/>
    <property type="match status" value="1"/>
</dbReference>